<proteinExistence type="predicted"/>
<name>A0ACD0P4U2_9BASI</name>
<organism evidence="1 2">
    <name type="scientific">Violaceomyces palustris</name>
    <dbReference type="NCBI Taxonomy" id="1673888"/>
    <lineage>
        <taxon>Eukaryota</taxon>
        <taxon>Fungi</taxon>
        <taxon>Dikarya</taxon>
        <taxon>Basidiomycota</taxon>
        <taxon>Ustilaginomycotina</taxon>
        <taxon>Ustilaginomycetes</taxon>
        <taxon>Violaceomycetales</taxon>
        <taxon>Violaceomycetaceae</taxon>
        <taxon>Violaceomyces</taxon>
    </lineage>
</organism>
<evidence type="ECO:0000313" key="1">
    <source>
        <dbReference type="EMBL" id="PWN52974.1"/>
    </source>
</evidence>
<reference evidence="1 2" key="1">
    <citation type="journal article" date="2018" name="Mol. Biol. Evol.">
        <title>Broad Genomic Sampling Reveals a Smut Pathogenic Ancestry of the Fungal Clade Ustilaginomycotina.</title>
        <authorList>
            <person name="Kijpornyongpan T."/>
            <person name="Mondo S.J."/>
            <person name="Barry K."/>
            <person name="Sandor L."/>
            <person name="Lee J."/>
            <person name="Lipzen A."/>
            <person name="Pangilinan J."/>
            <person name="LaButti K."/>
            <person name="Hainaut M."/>
            <person name="Henrissat B."/>
            <person name="Grigoriev I.V."/>
            <person name="Spatafora J.W."/>
            <person name="Aime M.C."/>
        </authorList>
    </citation>
    <scope>NUCLEOTIDE SEQUENCE [LARGE SCALE GENOMIC DNA]</scope>
    <source>
        <strain evidence="1 2">SA 807</strain>
    </source>
</reference>
<protein>
    <submittedName>
        <fullName evidence="1">Thiolase</fullName>
    </submittedName>
</protein>
<keyword evidence="2" id="KW-1185">Reference proteome</keyword>
<dbReference type="EMBL" id="KZ819748">
    <property type="protein sequence ID" value="PWN52974.1"/>
    <property type="molecule type" value="Genomic_DNA"/>
</dbReference>
<accession>A0ACD0P4U2</accession>
<dbReference type="Proteomes" id="UP000245626">
    <property type="component" value="Unassembled WGS sequence"/>
</dbReference>
<sequence length="397" mass="41588">MTSIATSFIVAAKRTPFGAFGGKLSGLTAAQLGGLASRAALDQLPREIEVSATIFGNVHASDNSAAYLSRHVGHHAGLPVTTPALTVNRLCGSGFQSIINAVHEISTGDSKLVLTGGTESMSMAPYTLHGVRFGGGRYGVDLKLVDSLAAALTDVVPKPTPMGITAENLAQKYGITREQCDLYALQSQQRWQKANQEGAFNDEIAPVEVKVKKTTETFSVDEHPRGKTTLESLAKLPSVFKKEGTVTAGNASGICDGAAANVVASEESVKRYGLRPLARIVSYGVTACEPSIMGIGPVEAIRLALSRAGLSIADIDLFEVNEAFAAQFLSVQKELELPDEKTNVFGGAIALGHPLGASGARIVANLTHNLHRLEKRYAVGAACIGGGQGIAIVLERV</sequence>
<evidence type="ECO:0000313" key="2">
    <source>
        <dbReference type="Proteomes" id="UP000245626"/>
    </source>
</evidence>
<gene>
    <name evidence="1" type="ORF">IE53DRAFT_339630</name>
</gene>